<reference evidence="1" key="1">
    <citation type="journal article" date="2013" name="Genetics">
        <title>The draft genome and transcriptome of Panagrellus redivivus are shaped by the harsh demands of a free-living lifestyle.</title>
        <authorList>
            <person name="Srinivasan J."/>
            <person name="Dillman A.R."/>
            <person name="Macchietto M.G."/>
            <person name="Heikkinen L."/>
            <person name="Lakso M."/>
            <person name="Fracchia K.M."/>
            <person name="Antoshechkin I."/>
            <person name="Mortazavi A."/>
            <person name="Wong G."/>
            <person name="Sternberg P.W."/>
        </authorList>
    </citation>
    <scope>NUCLEOTIDE SEQUENCE [LARGE SCALE GENOMIC DNA]</scope>
    <source>
        <strain evidence="1">MT8872</strain>
    </source>
</reference>
<dbReference type="AlphaFoldDB" id="A0A7E4V2G7"/>
<organism evidence="1 2">
    <name type="scientific">Panagrellus redivivus</name>
    <name type="common">Microworm</name>
    <dbReference type="NCBI Taxonomy" id="6233"/>
    <lineage>
        <taxon>Eukaryota</taxon>
        <taxon>Metazoa</taxon>
        <taxon>Ecdysozoa</taxon>
        <taxon>Nematoda</taxon>
        <taxon>Chromadorea</taxon>
        <taxon>Rhabditida</taxon>
        <taxon>Tylenchina</taxon>
        <taxon>Panagrolaimomorpha</taxon>
        <taxon>Panagrolaimoidea</taxon>
        <taxon>Panagrolaimidae</taxon>
        <taxon>Panagrellus</taxon>
    </lineage>
</organism>
<proteinExistence type="predicted"/>
<reference evidence="2" key="2">
    <citation type="submission" date="2020-10" db="UniProtKB">
        <authorList>
            <consortium name="WormBaseParasite"/>
        </authorList>
    </citation>
    <scope>IDENTIFICATION</scope>
</reference>
<sequence>MPYPLQKIKYGLRCRLSDLATPVERYRLQTAAGKIDICPTKPQLIRKTAGFPNARIVYDGKHLKITMFNDLAEVRLTDFTNDNLWDHEDSLAIIGATAYDLIRSNMFNHLLIRPQVLRLSSCDITQRFFKALKGSIICGSVRILHLVELNVDDINFADIFATLPYITELHAHYVVPNSTWMSDILTFQKNKLMKMEILIDNVDDLMAGDIVAFLDAQEKDFELLILTSMIPNKAMAKLRAKFSKVLKKYAGGQPLCPVVFIRHGDRMYKFEKRDV</sequence>
<evidence type="ECO:0000313" key="2">
    <source>
        <dbReference type="WBParaSite" id="Pan_g15752.t1"/>
    </source>
</evidence>
<protein>
    <submittedName>
        <fullName evidence="2">FTH domain-containing protein</fullName>
    </submittedName>
</protein>
<evidence type="ECO:0000313" key="1">
    <source>
        <dbReference type="Proteomes" id="UP000492821"/>
    </source>
</evidence>
<name>A0A7E4V2G7_PANRE</name>
<accession>A0A7E4V2G7</accession>
<dbReference type="Proteomes" id="UP000492821">
    <property type="component" value="Unassembled WGS sequence"/>
</dbReference>
<dbReference type="WBParaSite" id="Pan_g15752.t1">
    <property type="protein sequence ID" value="Pan_g15752.t1"/>
    <property type="gene ID" value="Pan_g15752"/>
</dbReference>
<keyword evidence="1" id="KW-1185">Reference proteome</keyword>